<evidence type="ECO:0000259" key="1">
    <source>
        <dbReference type="Pfam" id="PF01261"/>
    </source>
</evidence>
<dbReference type="EMBL" id="CP001630">
    <property type="protein sequence ID" value="ACU35949.1"/>
    <property type="molecule type" value="Genomic_DNA"/>
</dbReference>
<gene>
    <name evidence="3" type="ordered locus">Amir_2001</name>
</gene>
<organism evidence="3 4">
    <name type="scientific">Actinosynnema mirum (strain ATCC 29888 / DSM 43827 / JCM 3225 / NBRC 14064 / NCIMB 13271 / NRRL B-12336 / IMRU 3971 / 101)</name>
    <dbReference type="NCBI Taxonomy" id="446462"/>
    <lineage>
        <taxon>Bacteria</taxon>
        <taxon>Bacillati</taxon>
        <taxon>Actinomycetota</taxon>
        <taxon>Actinomycetes</taxon>
        <taxon>Pseudonocardiales</taxon>
        <taxon>Pseudonocardiaceae</taxon>
        <taxon>Actinosynnema</taxon>
    </lineage>
</organism>
<dbReference type="Gene3D" id="3.20.20.150">
    <property type="entry name" value="Divalent-metal-dependent TIM barrel enzymes"/>
    <property type="match status" value="1"/>
</dbReference>
<dbReference type="InterPro" id="IPR043129">
    <property type="entry name" value="ATPase_NBD"/>
</dbReference>
<evidence type="ECO:0000313" key="3">
    <source>
        <dbReference type="EMBL" id="ACU35949.1"/>
    </source>
</evidence>
<protein>
    <submittedName>
        <fullName evidence="3">Xylose isomerase domain protein TIM barrel</fullName>
    </submittedName>
</protein>
<dbReference type="InterPro" id="IPR002731">
    <property type="entry name" value="ATPase_BadF"/>
</dbReference>
<reference evidence="3 4" key="1">
    <citation type="journal article" date="2009" name="Stand. Genomic Sci.">
        <title>Complete genome sequence of Actinosynnema mirum type strain (101).</title>
        <authorList>
            <person name="Land M."/>
            <person name="Lapidus A."/>
            <person name="Mayilraj S."/>
            <person name="Chen F."/>
            <person name="Copeland A."/>
            <person name="Del Rio T.G."/>
            <person name="Nolan M."/>
            <person name="Lucas S."/>
            <person name="Tice H."/>
            <person name="Cheng J.F."/>
            <person name="Chertkov O."/>
            <person name="Bruce D."/>
            <person name="Goodwin L."/>
            <person name="Pitluck S."/>
            <person name="Rohde M."/>
            <person name="Goker M."/>
            <person name="Pati A."/>
            <person name="Ivanova N."/>
            <person name="Mavromatis K."/>
            <person name="Chen A."/>
            <person name="Palaniappan K."/>
            <person name="Hauser L."/>
            <person name="Chang Y.J."/>
            <person name="Jeffries C.C."/>
            <person name="Brettin T."/>
            <person name="Detter J.C."/>
            <person name="Han C."/>
            <person name="Chain P."/>
            <person name="Tindall B.J."/>
            <person name="Bristow J."/>
            <person name="Eisen J.A."/>
            <person name="Markowitz V."/>
            <person name="Hugenholtz P."/>
            <person name="Kyrpides N.C."/>
            <person name="Klenk H.P."/>
        </authorList>
    </citation>
    <scope>NUCLEOTIDE SEQUENCE [LARGE SCALE GENOMIC DNA]</scope>
    <source>
        <strain evidence="4">ATCC 29888 / DSM 43827 / JCM 3225 / NBRC 14064 / NCIMB 13271 / NRRL B-12336 / IMRU 3971 / 101</strain>
    </source>
</reference>
<dbReference type="eggNOG" id="COG2971">
    <property type="taxonomic scope" value="Bacteria"/>
</dbReference>
<evidence type="ECO:0000313" key="4">
    <source>
        <dbReference type="Proteomes" id="UP000002213"/>
    </source>
</evidence>
<feature type="domain" description="Xylose isomerase-like TIM barrel" evidence="1">
    <location>
        <begin position="361"/>
        <end position="648"/>
    </location>
</feature>
<dbReference type="OrthoDB" id="9779184at2"/>
<dbReference type="GO" id="GO:0016853">
    <property type="term" value="F:isomerase activity"/>
    <property type="evidence" value="ECO:0007669"/>
    <property type="project" value="UniProtKB-KW"/>
</dbReference>
<dbReference type="SUPFAM" id="SSF51658">
    <property type="entry name" value="Xylose isomerase-like"/>
    <property type="match status" value="1"/>
</dbReference>
<sequence>MSLLDDSGVRASPLWAVDAGGSDTAVVGPGGLARRGSVNPASSDDADAEWRALLADLAEIGGAGWIATATLDPAAPDEELARLRDLALDAGLRGPVVVSNDALPWLVALGGRGVVVVCGTGSGFLACSGDAPPVRVGGCEYLGSDEGSAFDLGLAGLRAAVRGADGRGPRTALTDAYHPSPAALARELADRSHPKAAVAALAPQVCRAWVDGDEVAAGIVDRALDDLVTGARAAAEAAGLLPGTPGAQPFPIAVGGGVPHGCPEFLAELEIRLRATLPVTEVLPVDEPARTVRAALQSCERAGEIVLPRAIEDHSAWLLDLARVPRRREPEVSTVDQTPSAPPVRLGLCLASWGGSGLTAALAAAAGADVVDLPTDTTSGLFDAVRWQRDPRYREETAEALRGARVGCLSNSRDTQLLLGPHGPHTDPVHRGTAEDKAAHARRHAEATLRAAADLGVPQVRLMLGVPDLSRWLSWWHSDVSWSDNVDHWRKAATPLLDLAAELGVTVLVEPHPKQVAYDPASAEALLDATGDHPADVRLCLDVANLAAVGHDPVAAVHRLGDRTAAAHAKDLQRWTGPGDPCGAGWSRYGPGPAIRFRTLGAGELPWPAITAALLDVGFTGALYVEHEDALVPREQGAATSARLLRELLPQSRPQGRTW</sequence>
<name>C6WFL4_ACTMD</name>
<dbReference type="InterPro" id="IPR050312">
    <property type="entry name" value="IolE/XylAMocC-like"/>
</dbReference>
<dbReference type="InterPro" id="IPR013022">
    <property type="entry name" value="Xyl_isomerase-like_TIM-brl"/>
</dbReference>
<dbReference type="KEGG" id="ami:Amir_2001"/>
<keyword evidence="3" id="KW-0413">Isomerase</keyword>
<accession>C6WFL4</accession>
<dbReference type="eggNOG" id="COG1082">
    <property type="taxonomic scope" value="Bacteria"/>
</dbReference>
<dbReference type="InterPro" id="IPR036237">
    <property type="entry name" value="Xyl_isomerase-like_sf"/>
</dbReference>
<dbReference type="Pfam" id="PF01261">
    <property type="entry name" value="AP_endonuc_2"/>
    <property type="match status" value="1"/>
</dbReference>
<dbReference type="RefSeq" id="WP_015800838.1">
    <property type="nucleotide sequence ID" value="NC_013093.1"/>
</dbReference>
<keyword evidence="4" id="KW-1185">Reference proteome</keyword>
<dbReference type="SUPFAM" id="SSF53067">
    <property type="entry name" value="Actin-like ATPase domain"/>
    <property type="match status" value="1"/>
</dbReference>
<dbReference type="Pfam" id="PF01869">
    <property type="entry name" value="BcrAD_BadFG"/>
    <property type="match status" value="1"/>
</dbReference>
<dbReference type="PANTHER" id="PTHR12110:SF21">
    <property type="entry name" value="XYLOSE ISOMERASE-LIKE TIM BARREL DOMAIN-CONTAINING PROTEIN"/>
    <property type="match status" value="1"/>
</dbReference>
<dbReference type="AlphaFoldDB" id="C6WFL4"/>
<dbReference type="PANTHER" id="PTHR12110">
    <property type="entry name" value="HYDROXYPYRUVATE ISOMERASE"/>
    <property type="match status" value="1"/>
</dbReference>
<dbReference type="STRING" id="446462.Amir_2001"/>
<dbReference type="Proteomes" id="UP000002213">
    <property type="component" value="Chromosome"/>
</dbReference>
<dbReference type="HOGENOM" id="CLU_416001_0_0_11"/>
<dbReference type="Gene3D" id="3.30.420.40">
    <property type="match status" value="2"/>
</dbReference>
<feature type="domain" description="ATPase BadF/BadG/BcrA/BcrD type" evidence="2">
    <location>
        <begin position="109"/>
        <end position="256"/>
    </location>
</feature>
<dbReference type="SMR" id="C6WFL4"/>
<proteinExistence type="predicted"/>
<evidence type="ECO:0000259" key="2">
    <source>
        <dbReference type="Pfam" id="PF01869"/>
    </source>
</evidence>